<evidence type="ECO:0000259" key="1">
    <source>
        <dbReference type="PROSITE" id="PS51459"/>
    </source>
</evidence>
<dbReference type="PROSITE" id="PS51459">
    <property type="entry name" value="FIDO"/>
    <property type="match status" value="1"/>
</dbReference>
<protein>
    <submittedName>
        <fullName evidence="2">Toxin Doc</fullName>
    </submittedName>
</protein>
<sequence length="126" mass="13410">MTRYLTGEQVLGLARLALAAPPRLRDRGLLDAAVRRPAASMFGHEAYPHVMVKAAALLHSLAAHSPFARGGRRVAWISTVVFLEYNGVELAAADASAGDLVRAVAAGRYACLDEIAYGLRGLLARV</sequence>
<dbReference type="Proteomes" id="UP000655287">
    <property type="component" value="Unassembled WGS sequence"/>
</dbReference>
<dbReference type="PANTHER" id="PTHR39426:SF1">
    <property type="entry name" value="HOMOLOGY TO DEATH-ON-CURING PROTEIN OF PHAGE P1"/>
    <property type="match status" value="1"/>
</dbReference>
<reference evidence="2" key="1">
    <citation type="submission" date="2021-01" db="EMBL/GenBank/DDBJ databases">
        <title>Whole genome shotgun sequence of Sphaerisporangium rufum NBRC 109079.</title>
        <authorList>
            <person name="Komaki H."/>
            <person name="Tamura T."/>
        </authorList>
    </citation>
    <scope>NUCLEOTIDE SEQUENCE</scope>
    <source>
        <strain evidence="2">NBRC 109079</strain>
    </source>
</reference>
<dbReference type="Gene3D" id="1.20.120.1870">
    <property type="entry name" value="Fic/DOC protein, Fido domain"/>
    <property type="match status" value="1"/>
</dbReference>
<organism evidence="2 3">
    <name type="scientific">Sphaerisporangium rufum</name>
    <dbReference type="NCBI Taxonomy" id="1381558"/>
    <lineage>
        <taxon>Bacteria</taxon>
        <taxon>Bacillati</taxon>
        <taxon>Actinomycetota</taxon>
        <taxon>Actinomycetes</taxon>
        <taxon>Streptosporangiales</taxon>
        <taxon>Streptosporangiaceae</taxon>
        <taxon>Sphaerisporangium</taxon>
    </lineage>
</organism>
<accession>A0A919UZ56</accession>
<dbReference type="GO" id="GO:0016301">
    <property type="term" value="F:kinase activity"/>
    <property type="evidence" value="ECO:0007669"/>
    <property type="project" value="InterPro"/>
</dbReference>
<dbReference type="InterPro" id="IPR006440">
    <property type="entry name" value="Doc"/>
</dbReference>
<feature type="domain" description="Fido" evidence="1">
    <location>
        <begin position="5"/>
        <end position="126"/>
    </location>
</feature>
<evidence type="ECO:0000313" key="2">
    <source>
        <dbReference type="EMBL" id="GII78746.1"/>
    </source>
</evidence>
<comment type="caution">
    <text evidence="2">The sequence shown here is derived from an EMBL/GenBank/DDBJ whole genome shotgun (WGS) entry which is preliminary data.</text>
</comment>
<dbReference type="PANTHER" id="PTHR39426">
    <property type="entry name" value="HOMOLOGY TO DEATH-ON-CURING PROTEIN OF PHAGE P1"/>
    <property type="match status" value="1"/>
</dbReference>
<evidence type="ECO:0000313" key="3">
    <source>
        <dbReference type="Proteomes" id="UP000655287"/>
    </source>
</evidence>
<dbReference type="EMBL" id="BOOU01000052">
    <property type="protein sequence ID" value="GII78746.1"/>
    <property type="molecule type" value="Genomic_DNA"/>
</dbReference>
<dbReference type="InterPro" id="IPR003812">
    <property type="entry name" value="Fido"/>
</dbReference>
<keyword evidence="3" id="KW-1185">Reference proteome</keyword>
<name>A0A919UZ56_9ACTN</name>
<dbReference type="InterPro" id="IPR053737">
    <property type="entry name" value="Type_II_TA_Toxin"/>
</dbReference>
<gene>
    <name evidence="2" type="primary">doc</name>
    <name evidence="2" type="ORF">Sru01_37280</name>
</gene>
<dbReference type="Pfam" id="PF02661">
    <property type="entry name" value="Fic"/>
    <property type="match status" value="1"/>
</dbReference>
<proteinExistence type="predicted"/>
<dbReference type="AlphaFoldDB" id="A0A919UZ56"/>
<dbReference type="RefSeq" id="WP_203987777.1">
    <property type="nucleotide sequence ID" value="NZ_BOOU01000052.1"/>
</dbReference>